<proteinExistence type="predicted"/>
<dbReference type="OrthoDB" id="3063857at2759"/>
<organism evidence="2 3">
    <name type="scientific">Mycena sanguinolenta</name>
    <dbReference type="NCBI Taxonomy" id="230812"/>
    <lineage>
        <taxon>Eukaryota</taxon>
        <taxon>Fungi</taxon>
        <taxon>Dikarya</taxon>
        <taxon>Basidiomycota</taxon>
        <taxon>Agaricomycotina</taxon>
        <taxon>Agaricomycetes</taxon>
        <taxon>Agaricomycetidae</taxon>
        <taxon>Agaricales</taxon>
        <taxon>Marasmiineae</taxon>
        <taxon>Mycenaceae</taxon>
        <taxon>Mycena</taxon>
    </lineage>
</organism>
<comment type="caution">
    <text evidence="2">The sequence shown here is derived from an EMBL/GenBank/DDBJ whole genome shotgun (WGS) entry which is preliminary data.</text>
</comment>
<feature type="compositionally biased region" description="Polar residues" evidence="1">
    <location>
        <begin position="49"/>
        <end position="60"/>
    </location>
</feature>
<evidence type="ECO:0000313" key="2">
    <source>
        <dbReference type="EMBL" id="KAF7328459.1"/>
    </source>
</evidence>
<evidence type="ECO:0000313" key="3">
    <source>
        <dbReference type="Proteomes" id="UP000623467"/>
    </source>
</evidence>
<dbReference type="EMBL" id="JACAZH010000078">
    <property type="protein sequence ID" value="KAF7328459.1"/>
    <property type="molecule type" value="Genomic_DNA"/>
</dbReference>
<feature type="region of interest" description="Disordered" evidence="1">
    <location>
        <begin position="1"/>
        <end position="262"/>
    </location>
</feature>
<dbReference type="Proteomes" id="UP000623467">
    <property type="component" value="Unassembled WGS sequence"/>
</dbReference>
<gene>
    <name evidence="2" type="ORF">MSAN_02482400</name>
</gene>
<evidence type="ECO:0000256" key="1">
    <source>
        <dbReference type="SAM" id="MobiDB-lite"/>
    </source>
</evidence>
<feature type="compositionally biased region" description="Basic and acidic residues" evidence="1">
    <location>
        <begin position="165"/>
        <end position="175"/>
    </location>
</feature>
<reference evidence="2" key="1">
    <citation type="submission" date="2020-05" db="EMBL/GenBank/DDBJ databases">
        <title>Mycena genomes resolve the evolution of fungal bioluminescence.</title>
        <authorList>
            <person name="Tsai I.J."/>
        </authorList>
    </citation>
    <scope>NUCLEOTIDE SEQUENCE</scope>
    <source>
        <strain evidence="2">160909Yilan</strain>
    </source>
</reference>
<feature type="compositionally biased region" description="Low complexity" evidence="1">
    <location>
        <begin position="91"/>
        <end position="103"/>
    </location>
</feature>
<feature type="compositionally biased region" description="Polar residues" evidence="1">
    <location>
        <begin position="1"/>
        <end position="17"/>
    </location>
</feature>
<keyword evidence="3" id="KW-1185">Reference proteome</keyword>
<sequence>MSQTEQQPLSPDFTSPHKSARGADGGDVTRNPHIRTESERPSPGPNRKVSGSGSRTSTPRNEQDVFSAPNQVTGDYVLGTAPTPRAHTGLSEPGSPSPSSRGGLDTGHHATDFEGSEEGEIRDNAPFNADGGEDDTMPLAAAMLDANSNTGMAAEPMAIDDEDENARRERDEDHTGQGNAPATPAPAPAAAGEARAHRPLLDGGTHRIGPGAHPHLRVPERRPSRGPRTSHPAGAPVPLPSARTGAAGRPPRPSSEPTRPASAFACGWTESRRFLPGPCASDGVTVAAANAALAAIENGAAGIVFVFPDLAEHARAPPTHLDESPHRLAPAVSLPEPTGPDDLNLTKIQPNTGNFPQPVISADRLHENVDELTLQHFRDSPGSYLYAVPFNGGVRMRKQLGGGRGTAEGDKVIADALTKGIASLVNPVTTSVFPVLEKKTATGGNYAGTIILAIAVDNPEDRTRLIDQTIIAIDRTFAFWIVPPERTTLPWVIAILSPTIGGGTVGAERAIRATMSKFIWTDNAIGLALARLTSNTDKSPLDVRRYKLSQSLHSVYNELTKEYAVYLKPCTTDATKWREFAAIFQRQRFSDGRYIFESRINPDMELERPGPRCVTCKHEDHYEPGCGPAKHKDFWGPTG</sequence>
<dbReference type="AlphaFoldDB" id="A0A8H6U3T4"/>
<name>A0A8H6U3T4_9AGAR</name>
<accession>A0A8H6U3T4</accession>
<protein>
    <submittedName>
        <fullName evidence="2">Uncharacterized protein</fullName>
    </submittedName>
</protein>